<dbReference type="Pfam" id="PF02518">
    <property type="entry name" value="HATPase_c"/>
    <property type="match status" value="1"/>
</dbReference>
<dbReference type="AlphaFoldDB" id="A0A364NT22"/>
<evidence type="ECO:0000256" key="3">
    <source>
        <dbReference type="ARBA" id="ARBA00022553"/>
    </source>
</evidence>
<gene>
    <name evidence="8" type="ORF">CU669_19420</name>
</gene>
<evidence type="ECO:0000256" key="1">
    <source>
        <dbReference type="ARBA" id="ARBA00000085"/>
    </source>
</evidence>
<dbReference type="InterPro" id="IPR052162">
    <property type="entry name" value="Sensor_kinase/Photoreceptor"/>
</dbReference>
<evidence type="ECO:0000313" key="9">
    <source>
        <dbReference type="Proteomes" id="UP000251075"/>
    </source>
</evidence>
<dbReference type="Proteomes" id="UP000251075">
    <property type="component" value="Unassembled WGS sequence"/>
</dbReference>
<dbReference type="PANTHER" id="PTHR43304:SF1">
    <property type="entry name" value="PAC DOMAIN-CONTAINING PROTEIN"/>
    <property type="match status" value="1"/>
</dbReference>
<proteinExistence type="predicted"/>
<sequence>MSAATLRTPPRATRAARTQRRPVCRVMRRRALPVTRRARPANGAPRRLLHMGKSTTGRNGARLAAGFIPWPRWPAVLRHLARDLSDTGGEVRVGDLPVVMAEQTLLVSLFQNLLGNGLKYRARDRKPVLSVSAEMVSAGCWRFAVADNGIGIEPEYHDKIFEIFQRLNPASNTEGTGIGLTLCRRIVQRFGDTIWLKSEPGTGTTFFFTLRDGTAPT</sequence>
<feature type="compositionally biased region" description="Low complexity" evidence="6">
    <location>
        <begin position="1"/>
        <end position="16"/>
    </location>
</feature>
<dbReference type="EC" id="2.7.13.3" evidence="2"/>
<dbReference type="InterPro" id="IPR003594">
    <property type="entry name" value="HATPase_dom"/>
</dbReference>
<accession>A0A364NT22</accession>
<feature type="region of interest" description="Disordered" evidence="6">
    <location>
        <begin position="1"/>
        <end position="21"/>
    </location>
</feature>
<protein>
    <recommendedName>
        <fullName evidence="2">histidine kinase</fullName>
        <ecNumber evidence="2">2.7.13.3</ecNumber>
    </recommendedName>
</protein>
<dbReference type="EMBL" id="PGTO01000029">
    <property type="protein sequence ID" value="RAU20218.1"/>
    <property type="molecule type" value="Genomic_DNA"/>
</dbReference>
<evidence type="ECO:0000256" key="6">
    <source>
        <dbReference type="SAM" id="MobiDB-lite"/>
    </source>
</evidence>
<evidence type="ECO:0000256" key="2">
    <source>
        <dbReference type="ARBA" id="ARBA00012438"/>
    </source>
</evidence>
<evidence type="ECO:0000259" key="7">
    <source>
        <dbReference type="PROSITE" id="PS50109"/>
    </source>
</evidence>
<dbReference type="SUPFAM" id="SSF55874">
    <property type="entry name" value="ATPase domain of HSP90 chaperone/DNA topoisomerase II/histidine kinase"/>
    <property type="match status" value="1"/>
</dbReference>
<dbReference type="PRINTS" id="PR00344">
    <property type="entry name" value="BCTRLSENSOR"/>
</dbReference>
<keyword evidence="4" id="KW-0808">Transferase</keyword>
<dbReference type="OrthoDB" id="9808408at2"/>
<reference evidence="8 9" key="1">
    <citation type="submission" date="2017-11" db="EMBL/GenBank/DDBJ databases">
        <title>Draft genome sequence of magnetotactic bacterium Magnetospirillum kuznetsovii LBB-42.</title>
        <authorList>
            <person name="Grouzdev D.S."/>
            <person name="Rysina M.S."/>
            <person name="Baslerov R.V."/>
            <person name="Koziaeva V."/>
        </authorList>
    </citation>
    <scope>NUCLEOTIDE SEQUENCE [LARGE SCALE GENOMIC DNA]</scope>
    <source>
        <strain evidence="8 9">LBB-42</strain>
    </source>
</reference>
<dbReference type="SMART" id="SM00387">
    <property type="entry name" value="HATPase_c"/>
    <property type="match status" value="1"/>
</dbReference>
<keyword evidence="5" id="KW-0418">Kinase</keyword>
<comment type="catalytic activity">
    <reaction evidence="1">
        <text>ATP + protein L-histidine = ADP + protein N-phospho-L-histidine.</text>
        <dbReference type="EC" id="2.7.13.3"/>
    </reaction>
</comment>
<feature type="domain" description="Histidine kinase" evidence="7">
    <location>
        <begin position="99"/>
        <end position="214"/>
    </location>
</feature>
<evidence type="ECO:0000256" key="4">
    <source>
        <dbReference type="ARBA" id="ARBA00022679"/>
    </source>
</evidence>
<dbReference type="Gene3D" id="3.30.565.10">
    <property type="entry name" value="Histidine kinase-like ATPase, C-terminal domain"/>
    <property type="match status" value="1"/>
</dbReference>
<evidence type="ECO:0000256" key="5">
    <source>
        <dbReference type="ARBA" id="ARBA00022777"/>
    </source>
</evidence>
<organism evidence="8 9">
    <name type="scientific">Paramagnetospirillum kuznetsovii</name>
    <dbReference type="NCBI Taxonomy" id="2053833"/>
    <lineage>
        <taxon>Bacteria</taxon>
        <taxon>Pseudomonadati</taxon>
        <taxon>Pseudomonadota</taxon>
        <taxon>Alphaproteobacteria</taxon>
        <taxon>Rhodospirillales</taxon>
        <taxon>Magnetospirillaceae</taxon>
        <taxon>Paramagnetospirillum</taxon>
    </lineage>
</organism>
<dbReference type="PANTHER" id="PTHR43304">
    <property type="entry name" value="PHYTOCHROME-LIKE PROTEIN CPH1"/>
    <property type="match status" value="1"/>
</dbReference>
<name>A0A364NT22_9PROT</name>
<dbReference type="GO" id="GO:0004673">
    <property type="term" value="F:protein histidine kinase activity"/>
    <property type="evidence" value="ECO:0007669"/>
    <property type="project" value="UniProtKB-EC"/>
</dbReference>
<dbReference type="InterPro" id="IPR005467">
    <property type="entry name" value="His_kinase_dom"/>
</dbReference>
<dbReference type="InterPro" id="IPR004358">
    <property type="entry name" value="Sig_transdc_His_kin-like_C"/>
</dbReference>
<dbReference type="InterPro" id="IPR036890">
    <property type="entry name" value="HATPase_C_sf"/>
</dbReference>
<comment type="caution">
    <text evidence="8">The sequence shown here is derived from an EMBL/GenBank/DDBJ whole genome shotgun (WGS) entry which is preliminary data.</text>
</comment>
<keyword evidence="9" id="KW-1185">Reference proteome</keyword>
<evidence type="ECO:0000313" key="8">
    <source>
        <dbReference type="EMBL" id="RAU20218.1"/>
    </source>
</evidence>
<keyword evidence="3" id="KW-0597">Phosphoprotein</keyword>
<dbReference type="PROSITE" id="PS50109">
    <property type="entry name" value="HIS_KIN"/>
    <property type="match status" value="1"/>
</dbReference>